<evidence type="ECO:0000313" key="1">
    <source>
        <dbReference type="EMBL" id="RNL69208.1"/>
    </source>
</evidence>
<dbReference type="Proteomes" id="UP000267469">
    <property type="component" value="Unassembled WGS sequence"/>
</dbReference>
<reference evidence="1 2" key="1">
    <citation type="submission" date="2018-10" db="EMBL/GenBank/DDBJ databases">
        <title>Sinomicrobium pectinilyticum sp. nov., a pectinase-producing bacterium isolated from alkaline and saline soil, and emended description of the genus Sinomicrobium.</title>
        <authorList>
            <person name="Cheng B."/>
            <person name="Li C."/>
            <person name="Lai Q."/>
            <person name="Du M."/>
            <person name="Shao Z."/>
            <person name="Xu P."/>
            <person name="Yang C."/>
        </authorList>
    </citation>
    <scope>NUCLEOTIDE SEQUENCE [LARGE SCALE GENOMIC DNA]</scope>
    <source>
        <strain evidence="1 2">5DNS001</strain>
    </source>
</reference>
<organism evidence="1 2">
    <name type="scientific">Sinomicrobium pectinilyticum</name>
    <dbReference type="NCBI Taxonomy" id="1084421"/>
    <lineage>
        <taxon>Bacteria</taxon>
        <taxon>Pseudomonadati</taxon>
        <taxon>Bacteroidota</taxon>
        <taxon>Flavobacteriia</taxon>
        <taxon>Flavobacteriales</taxon>
        <taxon>Flavobacteriaceae</taxon>
        <taxon>Sinomicrobium</taxon>
    </lineage>
</organism>
<comment type="caution">
    <text evidence="1">The sequence shown here is derived from an EMBL/GenBank/DDBJ whole genome shotgun (WGS) entry which is preliminary data.</text>
</comment>
<proteinExistence type="predicted"/>
<name>A0A3N0D0N0_SINP1</name>
<keyword evidence="2" id="KW-1185">Reference proteome</keyword>
<evidence type="ECO:0000313" key="2">
    <source>
        <dbReference type="Proteomes" id="UP000267469"/>
    </source>
</evidence>
<dbReference type="OrthoDB" id="1149023at2"/>
<gene>
    <name evidence="1" type="ORF">ED312_22695</name>
</gene>
<dbReference type="RefSeq" id="WP_123218308.1">
    <property type="nucleotide sequence ID" value="NZ_RJTM01000185.1"/>
</dbReference>
<protein>
    <submittedName>
        <fullName evidence="1">Uncharacterized protein</fullName>
    </submittedName>
</protein>
<dbReference type="AlphaFoldDB" id="A0A3N0D0N0"/>
<sequence length="258" mass="29727">MSEQSYYMLDLSALMCYFEIRVNDVEVFAFNVDGQTSTDIPINQGILESGRQEIEVRVLPLQGNNTLHKEAYIRYKVVVFDVSSGDYKYMEQFDNHQTLPVKGEIPVVVHKSNFNAKVPYRIEAWQNGIDLKHADFDIKPKLIEAYEKLSRYIEEGNYTAFIDAMRKREENIATAMYLSENEANQRISRLVDDFQSGFRVAPISDNVIVELSAYGKVATLKRMNGMSALFLENEDTQEELVLQPTFYIPEGKTEFEII</sequence>
<dbReference type="EMBL" id="RJTM01000185">
    <property type="protein sequence ID" value="RNL69208.1"/>
    <property type="molecule type" value="Genomic_DNA"/>
</dbReference>
<accession>A0A3N0D0N0</accession>